<reference evidence="1 2" key="1">
    <citation type="journal article" date="2016" name="Mol. Biol. Evol.">
        <title>Comparative Genomics of Early-Diverging Mushroom-Forming Fungi Provides Insights into the Origins of Lignocellulose Decay Capabilities.</title>
        <authorList>
            <person name="Nagy L.G."/>
            <person name="Riley R."/>
            <person name="Tritt A."/>
            <person name="Adam C."/>
            <person name="Daum C."/>
            <person name="Floudas D."/>
            <person name="Sun H."/>
            <person name="Yadav J.S."/>
            <person name="Pangilinan J."/>
            <person name="Larsson K.H."/>
            <person name="Matsuura K."/>
            <person name="Barry K."/>
            <person name="Labutti K."/>
            <person name="Kuo R."/>
            <person name="Ohm R.A."/>
            <person name="Bhattacharya S.S."/>
            <person name="Shirouzu T."/>
            <person name="Yoshinaga Y."/>
            <person name="Martin F.M."/>
            <person name="Grigoriev I.V."/>
            <person name="Hibbett D.S."/>
        </authorList>
    </citation>
    <scope>NUCLEOTIDE SEQUENCE [LARGE SCALE GENOMIC DNA]</scope>
    <source>
        <strain evidence="1 2">93-53</strain>
    </source>
</reference>
<proteinExistence type="predicted"/>
<dbReference type="GO" id="GO:0005634">
    <property type="term" value="C:nucleus"/>
    <property type="evidence" value="ECO:0007669"/>
    <property type="project" value="TreeGrafter"/>
</dbReference>
<name>A0A165BNK6_9APHY</name>
<dbReference type="PANTHER" id="PTHR31285">
    <property type="entry name" value="NICOTINAMIDE MONONUCLEOTIDE ADENYLYLTRANSFERASE"/>
    <property type="match status" value="1"/>
</dbReference>
<evidence type="ECO:0000313" key="1">
    <source>
        <dbReference type="EMBL" id="KZT01369.1"/>
    </source>
</evidence>
<dbReference type="RefSeq" id="XP_040759109.1">
    <property type="nucleotide sequence ID" value="XM_040909995.1"/>
</dbReference>
<dbReference type="GO" id="GO:0005737">
    <property type="term" value="C:cytoplasm"/>
    <property type="evidence" value="ECO:0007669"/>
    <property type="project" value="TreeGrafter"/>
</dbReference>
<evidence type="ECO:0008006" key="3">
    <source>
        <dbReference type="Google" id="ProtNLM"/>
    </source>
</evidence>
<accession>A0A165BNK6</accession>
<sequence>MALPLRISVLDASFNPPTLAHLALANAPCPYPIVSASATARDVHDYDAKLLLLSVRNADKHLKPGDAGYIQRLEMMTLLAKDIIRARIRDDHTSDLDAPAVPHDNVAVAIIDEPTFVGKSRALLQYLRQRVSFLVHSSPVALQSQGMPDAMPDHVTPQLTFLLGYA</sequence>
<organism evidence="1 2">
    <name type="scientific">Laetiporus sulphureus 93-53</name>
    <dbReference type="NCBI Taxonomy" id="1314785"/>
    <lineage>
        <taxon>Eukaryota</taxon>
        <taxon>Fungi</taxon>
        <taxon>Dikarya</taxon>
        <taxon>Basidiomycota</taxon>
        <taxon>Agaricomycotina</taxon>
        <taxon>Agaricomycetes</taxon>
        <taxon>Polyporales</taxon>
        <taxon>Laetiporus</taxon>
    </lineage>
</organism>
<dbReference type="SUPFAM" id="SSF52374">
    <property type="entry name" value="Nucleotidylyl transferase"/>
    <property type="match status" value="1"/>
</dbReference>
<gene>
    <name evidence="1" type="ORF">LAESUDRAFT_731208</name>
</gene>
<dbReference type="InParanoid" id="A0A165BNK6"/>
<dbReference type="Proteomes" id="UP000076871">
    <property type="component" value="Unassembled WGS sequence"/>
</dbReference>
<dbReference type="OrthoDB" id="5591297at2759"/>
<keyword evidence="2" id="KW-1185">Reference proteome</keyword>
<dbReference type="PANTHER" id="PTHR31285:SF0">
    <property type="entry name" value="NICOTINAMIDE MONONUCLEOTIDE ADENYLYLTRANSFERASE"/>
    <property type="match status" value="1"/>
</dbReference>
<protein>
    <recommendedName>
        <fullName evidence="3">Cytidyltransferase-like domain-containing protein</fullName>
    </recommendedName>
</protein>
<dbReference type="Gene3D" id="3.40.50.620">
    <property type="entry name" value="HUPs"/>
    <property type="match status" value="1"/>
</dbReference>
<dbReference type="GO" id="GO:0016887">
    <property type="term" value="F:ATP hydrolysis activity"/>
    <property type="evidence" value="ECO:0007669"/>
    <property type="project" value="TreeGrafter"/>
</dbReference>
<dbReference type="InterPro" id="IPR014729">
    <property type="entry name" value="Rossmann-like_a/b/a_fold"/>
</dbReference>
<dbReference type="GeneID" id="63827024"/>
<dbReference type="STRING" id="1314785.A0A165BNK6"/>
<dbReference type="EMBL" id="KV427665">
    <property type="protein sequence ID" value="KZT01369.1"/>
    <property type="molecule type" value="Genomic_DNA"/>
</dbReference>
<evidence type="ECO:0000313" key="2">
    <source>
        <dbReference type="Proteomes" id="UP000076871"/>
    </source>
</evidence>
<dbReference type="GO" id="GO:0000309">
    <property type="term" value="F:nicotinamide-nucleotide adenylyltransferase activity"/>
    <property type="evidence" value="ECO:0007669"/>
    <property type="project" value="TreeGrafter"/>
</dbReference>
<dbReference type="AlphaFoldDB" id="A0A165BNK6"/>